<gene>
    <name evidence="2" type="ORF">IWH25_08345</name>
</gene>
<proteinExistence type="predicted"/>
<accession>A0A974SSI9</accession>
<organism evidence="2 3">
    <name type="scientific">Azospira restricta</name>
    <dbReference type="NCBI Taxonomy" id="404405"/>
    <lineage>
        <taxon>Bacteria</taxon>
        <taxon>Pseudomonadati</taxon>
        <taxon>Pseudomonadota</taxon>
        <taxon>Betaproteobacteria</taxon>
        <taxon>Rhodocyclales</taxon>
        <taxon>Rhodocyclaceae</taxon>
        <taxon>Azospira</taxon>
    </lineage>
</organism>
<name>A0A974SSI9_9RHOO</name>
<reference evidence="2" key="1">
    <citation type="submission" date="2020-11" db="EMBL/GenBank/DDBJ databases">
        <title>Azospira restricta DSM 18626 genome sequence.</title>
        <authorList>
            <person name="Moe W.M."/>
        </authorList>
    </citation>
    <scope>NUCLEOTIDE SEQUENCE</scope>
    <source>
        <strain evidence="2">DSM 18626</strain>
    </source>
</reference>
<dbReference type="EMBL" id="CP064781">
    <property type="protein sequence ID" value="QRJ65681.1"/>
    <property type="molecule type" value="Genomic_DNA"/>
</dbReference>
<protein>
    <submittedName>
        <fullName evidence="2">Protein NosL</fullName>
    </submittedName>
</protein>
<dbReference type="Proteomes" id="UP000663444">
    <property type="component" value="Chromosome"/>
</dbReference>
<dbReference type="KEGG" id="ares:IWH25_08345"/>
<dbReference type="SUPFAM" id="SSF160387">
    <property type="entry name" value="NosL/MerB-like"/>
    <property type="match status" value="1"/>
</dbReference>
<sequence length="151" mass="16273">MARRKFVAALPALAAGPYLGTLLAGCSSEPLTGPAEIKWDRDTCERCSMVISERPYAVQIRDPMKKVHKFDDFGCAVVWKEHQTFSDAEIEFWAVDARAEPAGSKWLDARQAAYLGGKHSPMGYGFVAVAAGAAAAVPFAEARKAVLAKGK</sequence>
<dbReference type="PROSITE" id="PS51257">
    <property type="entry name" value="PROKAR_LIPOPROTEIN"/>
    <property type="match status" value="1"/>
</dbReference>
<evidence type="ECO:0000313" key="3">
    <source>
        <dbReference type="Proteomes" id="UP000663444"/>
    </source>
</evidence>
<feature type="signal peptide" evidence="1">
    <location>
        <begin position="1"/>
        <end position="24"/>
    </location>
</feature>
<dbReference type="AlphaFoldDB" id="A0A974SSI9"/>
<keyword evidence="1" id="KW-0732">Signal</keyword>
<feature type="chain" id="PRO_5037501906" evidence="1">
    <location>
        <begin position="25"/>
        <end position="151"/>
    </location>
</feature>
<evidence type="ECO:0000313" key="2">
    <source>
        <dbReference type="EMBL" id="QRJ65681.1"/>
    </source>
</evidence>
<evidence type="ECO:0000256" key="1">
    <source>
        <dbReference type="SAM" id="SignalP"/>
    </source>
</evidence>
<keyword evidence="3" id="KW-1185">Reference proteome</keyword>